<accession>A0A5S9M283</accession>
<dbReference type="AlphaFoldDB" id="A0A5S9M283"/>
<sequence length="52" mass="6064">MIFMIKKVGLVDDYRVDLEKLHAIVGRMEAVDIVFVTQSAEDAYEKVKKKRH</sequence>
<gene>
    <name evidence="1" type="ORF">BsIDN1_04930</name>
</gene>
<organism evidence="1 2">
    <name type="scientific">Bacillus safensis</name>
    <dbReference type="NCBI Taxonomy" id="561879"/>
    <lineage>
        <taxon>Bacteria</taxon>
        <taxon>Bacillati</taxon>
        <taxon>Bacillota</taxon>
        <taxon>Bacilli</taxon>
        <taxon>Bacillales</taxon>
        <taxon>Bacillaceae</taxon>
        <taxon>Bacillus</taxon>
    </lineage>
</organism>
<evidence type="ECO:0000313" key="1">
    <source>
        <dbReference type="EMBL" id="BBP86875.1"/>
    </source>
</evidence>
<dbReference type="Proteomes" id="UP000464658">
    <property type="component" value="Chromosome"/>
</dbReference>
<protein>
    <submittedName>
        <fullName evidence="1">Uncharacterized protein</fullName>
    </submittedName>
</protein>
<name>A0A5S9M283_BACIA</name>
<evidence type="ECO:0000313" key="2">
    <source>
        <dbReference type="Proteomes" id="UP000464658"/>
    </source>
</evidence>
<dbReference type="EMBL" id="AP021906">
    <property type="protein sequence ID" value="BBP86875.1"/>
    <property type="molecule type" value="Genomic_DNA"/>
</dbReference>
<proteinExistence type="predicted"/>
<reference evidence="1 2" key="1">
    <citation type="submission" date="2019-12" db="EMBL/GenBank/DDBJ databases">
        <title>Full genome sequence of a Bacillus safensis strain isolated from commercially available natto in Indonesia.</title>
        <authorList>
            <person name="Yoshida M."/>
            <person name="Uomi M."/>
            <person name="Waturangi D."/>
            <person name="Ekaputri J.J."/>
            <person name="Setiamarga D.H.E."/>
        </authorList>
    </citation>
    <scope>NUCLEOTIDE SEQUENCE [LARGE SCALE GENOMIC DNA]</scope>
    <source>
        <strain evidence="1 2">IDN1</strain>
    </source>
</reference>